<dbReference type="OrthoDB" id="5522043at2"/>
<dbReference type="Pfam" id="PF13452">
    <property type="entry name" value="FAS1_DH_region"/>
    <property type="match status" value="1"/>
</dbReference>
<accession>A0A5C8P772</accession>
<evidence type="ECO:0000313" key="2">
    <source>
        <dbReference type="EMBL" id="TXL69041.1"/>
    </source>
</evidence>
<gene>
    <name evidence="2" type="ORF">FHP25_40420</name>
</gene>
<feature type="domain" description="FAS1-like dehydratase" evidence="1">
    <location>
        <begin position="1"/>
        <end position="121"/>
    </location>
</feature>
<feature type="non-terminal residue" evidence="2">
    <location>
        <position position="1"/>
    </location>
</feature>
<organism evidence="2 3">
    <name type="scientific">Vineibacter terrae</name>
    <dbReference type="NCBI Taxonomy" id="2586908"/>
    <lineage>
        <taxon>Bacteria</taxon>
        <taxon>Pseudomonadati</taxon>
        <taxon>Pseudomonadota</taxon>
        <taxon>Alphaproteobacteria</taxon>
        <taxon>Hyphomicrobiales</taxon>
        <taxon>Vineibacter</taxon>
    </lineage>
</organism>
<evidence type="ECO:0000313" key="3">
    <source>
        <dbReference type="Proteomes" id="UP000321638"/>
    </source>
</evidence>
<sequence length="137" mass="14692">VEAGKIRLFCKAIGEEDPIYQDEAAAKAAGYRAIPAPPTFLTAVTNDDPDKGGLLRLLGVDIGLILHGEQHYEYIAPVHVGDKVTCQSKVLDIYDKKGGALWFVVSETEMKDASSGKPVAKARSITVVRNPDAAKKA</sequence>
<dbReference type="RefSeq" id="WP_147852695.1">
    <property type="nucleotide sequence ID" value="NZ_VDUZ01000128.1"/>
</dbReference>
<proteinExistence type="predicted"/>
<dbReference type="Gene3D" id="3.10.129.10">
    <property type="entry name" value="Hotdog Thioesterase"/>
    <property type="match status" value="1"/>
</dbReference>
<protein>
    <submittedName>
        <fullName evidence="2">MaoC family dehydratase</fullName>
    </submittedName>
</protein>
<dbReference type="AlphaFoldDB" id="A0A5C8P772"/>
<reference evidence="2 3" key="1">
    <citation type="submission" date="2019-06" db="EMBL/GenBank/DDBJ databases">
        <title>New taxonomy in bacterial strain CC-CFT640, isolated from vineyard.</title>
        <authorList>
            <person name="Lin S.-Y."/>
            <person name="Tsai C.-F."/>
            <person name="Young C.-C."/>
        </authorList>
    </citation>
    <scope>NUCLEOTIDE SEQUENCE [LARGE SCALE GENOMIC DNA]</scope>
    <source>
        <strain evidence="2 3">CC-CFT640</strain>
    </source>
</reference>
<dbReference type="Proteomes" id="UP000321638">
    <property type="component" value="Unassembled WGS sequence"/>
</dbReference>
<comment type="caution">
    <text evidence="2">The sequence shown here is derived from an EMBL/GenBank/DDBJ whole genome shotgun (WGS) entry which is preliminary data.</text>
</comment>
<dbReference type="SUPFAM" id="SSF54637">
    <property type="entry name" value="Thioesterase/thiol ester dehydrase-isomerase"/>
    <property type="match status" value="1"/>
</dbReference>
<dbReference type="InterPro" id="IPR016709">
    <property type="entry name" value="HadA-like"/>
</dbReference>
<dbReference type="CDD" id="cd03441">
    <property type="entry name" value="R_hydratase_like"/>
    <property type="match status" value="1"/>
</dbReference>
<dbReference type="EMBL" id="VDUZ01000128">
    <property type="protein sequence ID" value="TXL69041.1"/>
    <property type="molecule type" value="Genomic_DNA"/>
</dbReference>
<keyword evidence="3" id="KW-1185">Reference proteome</keyword>
<dbReference type="InterPro" id="IPR039569">
    <property type="entry name" value="FAS1-like_DH_region"/>
</dbReference>
<dbReference type="PIRSF" id="PIRSF018072">
    <property type="entry name" value="UCP018072"/>
    <property type="match status" value="1"/>
</dbReference>
<dbReference type="InterPro" id="IPR029069">
    <property type="entry name" value="HotDog_dom_sf"/>
</dbReference>
<name>A0A5C8P772_9HYPH</name>
<evidence type="ECO:0000259" key="1">
    <source>
        <dbReference type="Pfam" id="PF13452"/>
    </source>
</evidence>